<dbReference type="EMBL" id="JAEQND010000003">
    <property type="protein sequence ID" value="MBL0424625.1"/>
    <property type="molecule type" value="Genomic_DNA"/>
</dbReference>
<keyword evidence="2" id="KW-1185">Reference proteome</keyword>
<gene>
    <name evidence="1" type="ORF">JI746_05830</name>
</gene>
<organism evidence="1 2">
    <name type="scientific">Ramlibacter alkalitolerans</name>
    <dbReference type="NCBI Taxonomy" id="2039631"/>
    <lineage>
        <taxon>Bacteria</taxon>
        <taxon>Pseudomonadati</taxon>
        <taxon>Pseudomonadota</taxon>
        <taxon>Betaproteobacteria</taxon>
        <taxon>Burkholderiales</taxon>
        <taxon>Comamonadaceae</taxon>
        <taxon>Ramlibacter</taxon>
    </lineage>
</organism>
<sequence>MAGSPGITRKSDPRRAPGHEIEVLEKNTDTSWAMFQALHNAHERGFEKTEPACLPVPARPANAALSVEDVLQHARRHNRVCPKPLVWQRLYDWLPNKPDQLARVPATRAEWEQLPTLEKRSRLRDHIEWAASQGVLAKVHEALQALPEERWQHMGD</sequence>
<dbReference type="Proteomes" id="UP000622707">
    <property type="component" value="Unassembled WGS sequence"/>
</dbReference>
<protein>
    <submittedName>
        <fullName evidence="1">Uncharacterized protein</fullName>
    </submittedName>
</protein>
<reference evidence="1 2" key="1">
    <citation type="journal article" date="2017" name="Int. J. Syst. Evol. Microbiol.">
        <title>Ramlibacter alkalitolerans sp. nov., alkali-tolerant bacterium isolated from soil of ginseng.</title>
        <authorList>
            <person name="Lee D.H."/>
            <person name="Cha C.J."/>
        </authorList>
    </citation>
    <scope>NUCLEOTIDE SEQUENCE [LARGE SCALE GENOMIC DNA]</scope>
    <source>
        <strain evidence="1 2">KACC 19305</strain>
    </source>
</reference>
<evidence type="ECO:0000313" key="1">
    <source>
        <dbReference type="EMBL" id="MBL0424625.1"/>
    </source>
</evidence>
<accession>A0ABS1JK70</accession>
<comment type="caution">
    <text evidence="1">The sequence shown here is derived from an EMBL/GenBank/DDBJ whole genome shotgun (WGS) entry which is preliminary data.</text>
</comment>
<name>A0ABS1JK70_9BURK</name>
<dbReference type="RefSeq" id="WP_201687871.1">
    <property type="nucleotide sequence ID" value="NZ_JAEQND010000003.1"/>
</dbReference>
<proteinExistence type="predicted"/>
<evidence type="ECO:0000313" key="2">
    <source>
        <dbReference type="Proteomes" id="UP000622707"/>
    </source>
</evidence>